<dbReference type="EMBL" id="JAVRFA010000017">
    <property type="protein sequence ID" value="MDT0396259.1"/>
    <property type="molecule type" value="Genomic_DNA"/>
</dbReference>
<dbReference type="Pfam" id="PF13930">
    <property type="entry name" value="Endonuclea_NS_2"/>
    <property type="match status" value="1"/>
</dbReference>
<dbReference type="InterPro" id="IPR013320">
    <property type="entry name" value="ConA-like_dom_sf"/>
</dbReference>
<dbReference type="NCBIfam" id="TIGR03696">
    <property type="entry name" value="Rhs_assc_core"/>
    <property type="match status" value="1"/>
</dbReference>
<keyword evidence="6" id="KW-1185">Reference proteome</keyword>
<dbReference type="InterPro" id="IPR045351">
    <property type="entry name" value="DUF6531"/>
</dbReference>
<evidence type="ECO:0000256" key="3">
    <source>
        <dbReference type="SAM" id="SignalP"/>
    </source>
</evidence>
<dbReference type="Pfam" id="PF20148">
    <property type="entry name" value="DUF6531"/>
    <property type="match status" value="1"/>
</dbReference>
<feature type="region of interest" description="Disordered" evidence="2">
    <location>
        <begin position="3164"/>
        <end position="3201"/>
    </location>
</feature>
<evidence type="ECO:0000313" key="5">
    <source>
        <dbReference type="EMBL" id="MDT0396259.1"/>
    </source>
</evidence>
<evidence type="ECO:0000256" key="1">
    <source>
        <dbReference type="ARBA" id="ARBA00022737"/>
    </source>
</evidence>
<comment type="caution">
    <text evidence="5">The sequence shown here is derived from an EMBL/GenBank/DDBJ whole genome shotgun (WGS) entry which is preliminary data.</text>
</comment>
<evidence type="ECO:0000259" key="4">
    <source>
        <dbReference type="PROSITE" id="PS50025"/>
    </source>
</evidence>
<evidence type="ECO:0000313" key="6">
    <source>
        <dbReference type="Proteomes" id="UP001183881"/>
    </source>
</evidence>
<dbReference type="PANTHER" id="PTHR32305:SF15">
    <property type="entry name" value="PROTEIN RHSA-RELATED"/>
    <property type="match status" value="1"/>
</dbReference>
<dbReference type="InterPro" id="IPR001791">
    <property type="entry name" value="Laminin_G"/>
</dbReference>
<feature type="chain" id="PRO_5046157567" evidence="3">
    <location>
        <begin position="26"/>
        <end position="3542"/>
    </location>
</feature>
<dbReference type="InterPro" id="IPR056823">
    <property type="entry name" value="TEN-like_YD-shell"/>
</dbReference>
<dbReference type="Pfam" id="PF13385">
    <property type="entry name" value="Laminin_G_3"/>
    <property type="match status" value="3"/>
</dbReference>
<proteinExistence type="predicted"/>
<feature type="domain" description="Laminin G" evidence="4">
    <location>
        <begin position="1581"/>
        <end position="1765"/>
    </location>
</feature>
<dbReference type="InterPro" id="IPR006530">
    <property type="entry name" value="YD"/>
</dbReference>
<feature type="region of interest" description="Disordered" evidence="2">
    <location>
        <begin position="1855"/>
        <end position="1885"/>
    </location>
</feature>
<reference evidence="6" key="1">
    <citation type="submission" date="2023-07" db="EMBL/GenBank/DDBJ databases">
        <title>30 novel species of actinomycetes from the DSMZ collection.</title>
        <authorList>
            <person name="Nouioui I."/>
        </authorList>
    </citation>
    <scope>NUCLEOTIDE SEQUENCE [LARGE SCALE GENOMIC DNA]</scope>
    <source>
        <strain evidence="6">DSM 41636</strain>
    </source>
</reference>
<dbReference type="Gene3D" id="2.180.10.10">
    <property type="entry name" value="RHS repeat-associated core"/>
    <property type="match status" value="5"/>
</dbReference>
<accession>A0ABU2PX39</accession>
<dbReference type="Pfam" id="PF25023">
    <property type="entry name" value="TEN_YD-shell"/>
    <property type="match status" value="1"/>
</dbReference>
<gene>
    <name evidence="5" type="ORF">RM705_16425</name>
</gene>
<dbReference type="NCBIfam" id="NF033679">
    <property type="entry name" value="DNRLRE_dom"/>
    <property type="match status" value="1"/>
</dbReference>
<protein>
    <submittedName>
        <fullName evidence="5">LamG-like jellyroll fold domain-containing protein</fullName>
    </submittedName>
</protein>
<dbReference type="PANTHER" id="PTHR32305">
    <property type="match status" value="1"/>
</dbReference>
<sequence length="3542" mass="377580">MRRSTRSFAVVVAFVLAVLAGTEQAALAIGQWAGDSSGEGVPEQRWGSAAGRGHEVSADVTDAGARGGRAGALTGIGELPRRQDSGVTRLPGVPKMPQPGQIVPTEVPGKQVPQGFDSERSTEIMGEREERQRTFLNPDGTHTTRFYSEPVNYQNENGVWTAVDTTLTRKDASGTRTMGASDQRWETNSTEMVISFAGSADADVVLRMQLDDELSIAYGFDEASLSPGRTDGSKVTYQDVRPSSDVEFLVGSDSVKETLILKDEQAPTEWRFPLDLKGLTARLDGHGNLLFVDAEGTQRAWTPAGWMEDSAFAEDANEGVISSGVTYSLAEEAGRQVLVVKLDEEWLSDPDRVFPVRVDPSVKSIDATSGTYVEYPYNQNFASDTVLKIGTYDGGGHKAAGFLRFTGVESTLKNAWVLGADLALYNTWSQSCTARPVTVHPITSNWSESTTTKYPGPSTGSSLASKSFAHGWRPAGTTTWSCGPAWESIKLGSAGRKLVDDWTHGRKKNYGLAVKASTSDSKSWKQFGSDDYPGGKPSLDVTWTKYGATYKLGDFTAPVTATTEGVQKVTVTNQGQTTWPKDGDYTLRYNLFDSSGKEITDSAKIRWNRMPQAISPGETVTLDAKIAPLTPGTYTLQWTMSEADVSRFTSAGVPGPAVKLSSVNIPPQLTAASPGSGATVDSLTPTLWAKGTDADRYPKSALQYSFEVCEAEGSNLRKNCRTDPRGAEQQWAVPSGWLEWGKSYAWYAYAYDGAGTSVRPGPALLTTQVPQPTVTSHLGGADDGKEIGTRAGNYVTAATDSALTTVGPELAVTRTYNSLDPRRDGAFGTGWSTRWDMRVREEPDTSSVLVTLPDGAQVRFGRDPDGTYAGPPGGFFTLVAEDGWVLRERSGATYRFLPGGALAEIMDAAGRRQTVTHAAPGGGQVTKVTDVLSGRALSFTWTGAHITSVTTSAVDAKTSGLTWTYTYDGDRLTTVCPPSSAAKCTRYEYSDGSVYRSSVLDAAPASYWRLGEGEGAVAKSEAVSRTGLNDALYRDVQLGTDSAIAGTTDTSAGFDGANSVIELPTDTLKRTAFPALELWFKTSTPVGVLAAFQDTELGEKPSSWRTTLNIDGAGKLRGEFYLSGVSGATPIISSQSVTDGKWHHAVLSAGATAQTLYLDGVRVGSLSGALTEQARGHAYLGAGYGSSGWMGLDDDTYYFKGQLDEVAVYDHPLDAATVAAHYAARSAIGQMTKVTLPSGRIHATAAYDPANGRLTQHTDENGGAWKVSAPSYSTASSSYAETIQRSQPTGYWRLGELSGAVASSPLGEGLAGSFLSGAKPGAPGVFRDGDDAAASFDGDGAVEVPAEAFGDQAAMTVELWFRTSGSGVLVTMQDTVFGDAPTGWRPMLLVDADGKVRGKFTPDASSLLSKSRVDDDEWHHVMLTGGSDAQALYVDGVLQGVGQTGVSTFRHPHALIGGGFASSGWDGRPNGYRSFTGQIDEVAFYGRSLVSWSKSPSWTPRTGSGTGPVAHYQARKSLVTGTGDQYRGVAVADAPAAYWRLGESQGPALTSEVGGPDQSATYQPSSSSGLATAGAFGASDDTALRFDGKNTVRLPSDTVSGTTDLSAETWFRTVKHSAVLLGFQNVPAGQSATSWRSVLNIDGEGKLRGAFRLSGGEGATTIVSPAAVTDGRWHHVVLSAAGSTQSLYLDGVKVGALSGALTEQSRPYTYLGGGYGSTGWMGLPDATYYFDGDMDEVAFYRKPLSADQVAAHYRAQAEPAASGLTASIKVTDPEQRTTTTAYDALHGHRTVSRTDETGGVTGYAYDTAGNVHTVTDPNGHPVVTGHDTRGNVVSTTTCRDADSCWTSFASYHLDAGEPLDPRNDKPLSHRDQRSTDHKDDRYRTQYTYNAQGLPLTTTRPDGSTASTTYTQGVESATGGGTVPPGLVATQTAPGGAKTSYHYYANGDLAQVTTPSGLVTRYAYDGLGRRTAETQVSDTFPDGVTTTYVYDTASRVVSETGAAVENEITGTTHAAKIIRAYDEDGNLLSETAEDTTGGDPARTTVYHYDEYGLNDSITDAEQNTTRYEHDAFGRIRGETDAAGTRLSHTFTPTGHHATTAVEDWTGDPSGTVRDLTVVSNAHDPAGRLASTTDAMGATTEYTYFDDGLPATTTAKQVTREDGTRHDVVLEANTYDPAGHLTKQVTGGGTTTETFTVDALGRTTTSVLDPGGLNRASTYTYDADDRITEQTQLITDDKKLTTTAEYDQAGNVTKETVTDGTSIHTTTHTYDDRGLPLTLVSPRGNTTDADPAAYTATYRYDELGRPVAESAPEVRSEENGQTPVTMRPTVLTGYNAFGEATEVKDAHGRITRTEVDLLGRTTAMTLPDYSPPGVAAPLTATTRTVYNPLGLPQSVTDPLGRVTRYGYDQFGQLTSRTDPVADAAAVLRAMESSGPDLLVSPSVDGGGVTRHTWTPTGLQLSVTDPTGARSEATYDELGRQLTATTVERFPEPQNLISRYTWDDAGNQTTSTSPADRVTSAAYNPAGEVMSVTDAAGTTRFAYDGLGRQTSTTDATNRTTRTAYDTLGNPTTVTDYGTGSTALRTVEAEFDADGNRTAVISAETKARTTYSYDVLGRMTKQVEPVTDSESITTTFGYDAAGNRTRLTDGRGNTTVYTFNSWGLPESTIEPSTTAHPNAVDRTWTTVYDKAGQAVTELLPGGVKRERVYDGLGRLTHETGTGAESATTDRTLGYDLAGRLTSVGSSEPLNPNTYTYNDRGQLLTANGPAGEVSYTYDTDGNMTERTDAKNTTSYGYDSAGRLDWLWNQMTGADIWYEWDAVGRPVMEQYAIQPEGSTEWVESARRSYGYDSLGRLTDDIVTTPDEATDIATTTYAYNLDDRLTWKGTAGTAGAGEHVYGYDQAGRLTYWTGGDKTTHYQWDAAGNRVEAGLATSEYDERNRVLSDGTSTYQYTPRGTLSTVEKETDSRALTFDAFERKVKDGPSTFTYDSLDRVATNGTAEFRYDGGSNDLLGDGTTDYSRTPEGSLLASTDGTTTQWSLTDQHTDLVAGLSVDGLEVTGSTAYDPFGTKTAAEGNMPAVGYQSGWTDPDSGDVNMAARWYQPGTGAFASRDTWQINASPSAQANRFGYANADPLNGTDPTGHVCACGGGATTFRMYGGSYGGTLRGGRGMNTAPKGGISRNWSARIRPKTGSRNGRVNSRSQARKNAAEIYRLETRLKPINSTTSSSRSTTSRGCAYGCSTRTVNRNTNTTRSSRTSGTGTVKPPKPPTPQNPNRGSSPRPAPARPAPKPSVAIASVQQRALDRAVVADQRAAVEASFDFIEQYTPAYEPAPSIEGGGNTGDRGGSDCRRQGIGWVDPSPRDAAHGDRATGVEACLDLAYVTTHPGTKADAEPPGYQWARNYVSHLGGRRRDVHACHLLGAQLSGSGTDLANLATCGADANSYVGKPQKPIPPMDSMLDFEDTVRSLIDARHVVRYKVTPVYSGSRTVPYEFRMSYTAWDSRGRHASADATTVSNLIYTAGQGWKNLGRAIDSRTGVDAPLPGQP</sequence>
<dbReference type="SUPFAM" id="SSF49899">
    <property type="entry name" value="Concanavalin A-like lectins/glucanases"/>
    <property type="match status" value="3"/>
</dbReference>
<keyword evidence="3" id="KW-0732">Signal</keyword>
<dbReference type="InterPro" id="IPR013783">
    <property type="entry name" value="Ig-like_fold"/>
</dbReference>
<keyword evidence="1" id="KW-0677">Repeat</keyword>
<dbReference type="InterPro" id="IPR022385">
    <property type="entry name" value="Rhs_assc_core"/>
</dbReference>
<dbReference type="Gene3D" id="3.40.570.10">
    <property type="entry name" value="Extracellular Endonuclease, subunit A"/>
    <property type="match status" value="1"/>
</dbReference>
<evidence type="ECO:0000256" key="2">
    <source>
        <dbReference type="SAM" id="MobiDB-lite"/>
    </source>
</evidence>
<dbReference type="Proteomes" id="UP001183881">
    <property type="component" value="Unassembled WGS sequence"/>
</dbReference>
<feature type="region of interest" description="Disordered" evidence="2">
    <location>
        <begin position="3325"/>
        <end position="3363"/>
    </location>
</feature>
<feature type="region of interest" description="Disordered" evidence="2">
    <location>
        <begin position="34"/>
        <end position="56"/>
    </location>
</feature>
<feature type="compositionally biased region" description="Basic and acidic residues" evidence="2">
    <location>
        <begin position="1859"/>
        <end position="1883"/>
    </location>
</feature>
<feature type="compositionally biased region" description="Low complexity" evidence="2">
    <location>
        <begin position="3237"/>
        <end position="3260"/>
    </location>
</feature>
<dbReference type="NCBIfam" id="TIGR01643">
    <property type="entry name" value="YD_repeat_2x"/>
    <property type="match status" value="6"/>
</dbReference>
<feature type="compositionally biased region" description="Pro residues" evidence="2">
    <location>
        <begin position="3277"/>
        <end position="3286"/>
    </location>
</feature>
<dbReference type="Pfam" id="PF05593">
    <property type="entry name" value="RHS_repeat"/>
    <property type="match status" value="6"/>
</dbReference>
<dbReference type="CDD" id="cd00110">
    <property type="entry name" value="LamG"/>
    <property type="match status" value="2"/>
</dbReference>
<feature type="region of interest" description="Disordered" evidence="2">
    <location>
        <begin position="3216"/>
        <end position="3289"/>
    </location>
</feature>
<dbReference type="Gene3D" id="2.60.40.10">
    <property type="entry name" value="Immunoglobulins"/>
    <property type="match status" value="1"/>
</dbReference>
<feature type="compositionally biased region" description="Polar residues" evidence="2">
    <location>
        <begin position="3188"/>
        <end position="3198"/>
    </location>
</feature>
<feature type="region of interest" description="Disordered" evidence="2">
    <location>
        <begin position="89"/>
        <end position="129"/>
    </location>
</feature>
<feature type="compositionally biased region" description="Low complexity" evidence="2">
    <location>
        <begin position="3219"/>
        <end position="3230"/>
    </location>
</feature>
<feature type="signal peptide" evidence="3">
    <location>
        <begin position="1"/>
        <end position="25"/>
    </location>
</feature>
<dbReference type="InterPro" id="IPR050708">
    <property type="entry name" value="T6SS_VgrG/RHS"/>
</dbReference>
<dbReference type="PROSITE" id="PS50025">
    <property type="entry name" value="LAM_G_DOMAIN"/>
    <property type="match status" value="1"/>
</dbReference>
<dbReference type="SMART" id="SM00282">
    <property type="entry name" value="LamG"/>
    <property type="match status" value="3"/>
</dbReference>
<dbReference type="InterPro" id="IPR031325">
    <property type="entry name" value="RHS_repeat"/>
</dbReference>
<dbReference type="Gene3D" id="2.60.120.200">
    <property type="match status" value="3"/>
</dbReference>
<name>A0ABU2PX39_9ACTN</name>
<dbReference type="InterPro" id="IPR044929">
    <property type="entry name" value="DNA/RNA_non-sp_Endonuclease_sf"/>
</dbReference>
<dbReference type="InterPro" id="IPR044927">
    <property type="entry name" value="Endonuclea_NS_2"/>
</dbReference>
<organism evidence="5 6">
    <name type="scientific">Streptomyces edwardsiae</name>
    <dbReference type="NCBI Taxonomy" id="3075527"/>
    <lineage>
        <taxon>Bacteria</taxon>
        <taxon>Bacillati</taxon>
        <taxon>Actinomycetota</taxon>
        <taxon>Actinomycetes</taxon>
        <taxon>Kitasatosporales</taxon>
        <taxon>Streptomycetaceae</taxon>
        <taxon>Streptomyces</taxon>
    </lineage>
</organism>
<feature type="compositionally biased region" description="Basic and acidic residues" evidence="2">
    <location>
        <begin position="117"/>
        <end position="129"/>
    </location>
</feature>